<accession>A0A068F8S7</accession>
<dbReference type="EMBL" id="KJ567043">
    <property type="protein sequence ID" value="AID58915.1"/>
    <property type="molecule type" value="Genomic_DNA"/>
</dbReference>
<gene>
    <name evidence="2" type="primary">96</name>
    <name evidence="2" type="ORF">PBI_GAIA_96</name>
</gene>
<dbReference type="Proteomes" id="UP000027491">
    <property type="component" value="Segment"/>
</dbReference>
<evidence type="ECO:0000256" key="1">
    <source>
        <dbReference type="SAM" id="Phobius"/>
    </source>
</evidence>
<sequence length="34" mass="3855">MEFQLAMITTSLAIISLILCCIVFKLQDLIEVLQ</sequence>
<feature type="transmembrane region" description="Helical" evidence="1">
    <location>
        <begin position="6"/>
        <end position="26"/>
    </location>
</feature>
<proteinExistence type="predicted"/>
<keyword evidence="1" id="KW-1133">Transmembrane helix</keyword>
<dbReference type="RefSeq" id="YP_009124838.1">
    <property type="nucleotide sequence ID" value="NC_026590.1"/>
</dbReference>
<protein>
    <submittedName>
        <fullName evidence="2">Uncharacterized protein</fullName>
    </submittedName>
</protein>
<evidence type="ECO:0000313" key="3">
    <source>
        <dbReference type="Proteomes" id="UP000027491"/>
    </source>
</evidence>
<dbReference type="KEGG" id="vg:23679602"/>
<keyword evidence="3" id="KW-1185">Reference proteome</keyword>
<reference evidence="2 3" key="1">
    <citation type="submission" date="2014-03" db="EMBL/GenBank/DDBJ databases">
        <authorList>
            <person name="Yoder B.A."/>
            <person name="Colicchio M.A."/>
            <person name="Schafer C.E."/>
            <person name="Abrahim M.R."/>
            <person name="Adkins N.L."/>
            <person name="Burke K.A."/>
            <person name="Churilla B.M."/>
            <person name="Cohen K.L."/>
            <person name="Fasoranti T.O."/>
            <person name="Genkil J.S."/>
            <person name="Kramer Z.J."/>
            <person name="Prout A.K."/>
            <person name="Schwarz A.G."/>
            <person name="Tish M."/>
            <person name="Vispute N."/>
            <person name="Wilkes K.E."/>
            <person name="Williams C.R."/>
            <person name="Xiao X."/>
            <person name="Yu V.J."/>
            <person name="Lapin J.S."/>
            <person name="Ott C.T."/>
            <person name="Walburn T.D."/>
            <person name="Bradley K.W."/>
            <person name="Clarke D.Q."/>
            <person name="Lewis M.F."/>
            <person name="Barker L.P."/>
            <person name="Bailey C."/>
            <person name="Asai D.J."/>
            <person name="Bowman C.A."/>
            <person name="Russell D.A."/>
            <person name="Pope W.H."/>
            <person name="Jacobs-Sera D."/>
            <person name="Hendrix R.W."/>
            <person name="Hatfull G.F."/>
        </authorList>
    </citation>
    <scope>NUCLEOTIDE SEQUENCE [LARGE SCALE GENOMIC DNA]</scope>
</reference>
<organism evidence="2 3">
    <name type="scientific">Mycobacterium phage Gaia</name>
    <dbReference type="NCBI Taxonomy" id="1486472"/>
    <lineage>
        <taxon>Viruses</taxon>
        <taxon>Duplodnaviria</taxon>
        <taxon>Heunggongvirae</taxon>
        <taxon>Uroviricota</taxon>
        <taxon>Caudoviricetes</taxon>
        <taxon>Gaiavirus</taxon>
        <taxon>Gaiavirus gaia</taxon>
    </lineage>
</organism>
<dbReference type="GeneID" id="23679602"/>
<name>A0A068F8S7_9CAUD</name>
<keyword evidence="1" id="KW-0812">Transmembrane</keyword>
<keyword evidence="1" id="KW-0472">Membrane</keyword>
<evidence type="ECO:0000313" key="2">
    <source>
        <dbReference type="EMBL" id="AID58915.1"/>
    </source>
</evidence>